<dbReference type="AlphaFoldDB" id="A0A7G6U136"/>
<name>A0A7G6U136_9BRAD</name>
<protein>
    <submittedName>
        <fullName evidence="1">Uncharacterized protein</fullName>
    </submittedName>
</protein>
<dbReference type="KEGG" id="trb:HB776_16855"/>
<evidence type="ECO:0000313" key="2">
    <source>
        <dbReference type="Proteomes" id="UP000515291"/>
    </source>
</evidence>
<sequence length="65" mass="7553">MSERDEIDHLIRSVTAARNLLKDYIGPGSRSAVDPVDRLIDVLDDRDFVATLDRLYRRKVIRLIE</sequence>
<organism evidence="1 2">
    <name type="scientific">Tardiphaga robiniae</name>
    <dbReference type="NCBI Taxonomy" id="943830"/>
    <lineage>
        <taxon>Bacteria</taxon>
        <taxon>Pseudomonadati</taxon>
        <taxon>Pseudomonadota</taxon>
        <taxon>Alphaproteobacteria</taxon>
        <taxon>Hyphomicrobiales</taxon>
        <taxon>Nitrobacteraceae</taxon>
        <taxon>Tardiphaga</taxon>
    </lineage>
</organism>
<proteinExistence type="predicted"/>
<reference evidence="2" key="1">
    <citation type="journal article" date="2020" name="Mol. Plant Microbe">
        <title>Rhizobial microsymbionts of the narrowly endemic Oxytropis species growing in Kamchatka are characterized by significant genetic diversity and possess a set of genes that are associated with T3SS and T6SS secretion systems and can affect the development of symbiosis.</title>
        <authorList>
            <person name="Safronova V."/>
            <person name="Guro P."/>
            <person name="Sazanova A."/>
            <person name="Kuznetsova I."/>
            <person name="Belimov A."/>
            <person name="Yakubov V."/>
            <person name="Chirak E."/>
            <person name="Afonin A."/>
            <person name="Gogolev Y."/>
            <person name="Andronov E."/>
            <person name="Tikhonovich I."/>
        </authorList>
    </citation>
    <scope>NUCLEOTIDE SEQUENCE [LARGE SCALE GENOMIC DNA]</scope>
    <source>
        <strain evidence="2">581</strain>
    </source>
</reference>
<gene>
    <name evidence="1" type="ORF">HB776_16855</name>
</gene>
<dbReference type="RefSeq" id="WP_139069974.1">
    <property type="nucleotide sequence ID" value="NZ_CP050292.1"/>
</dbReference>
<accession>A0A7G6U136</accession>
<dbReference type="EMBL" id="CP050292">
    <property type="protein sequence ID" value="QND72718.1"/>
    <property type="molecule type" value="Genomic_DNA"/>
</dbReference>
<evidence type="ECO:0000313" key="1">
    <source>
        <dbReference type="EMBL" id="QND72718.1"/>
    </source>
</evidence>
<dbReference type="Proteomes" id="UP000515291">
    <property type="component" value="Chromosome"/>
</dbReference>